<dbReference type="GO" id="GO:0043025">
    <property type="term" value="C:neuronal cell body"/>
    <property type="evidence" value="ECO:0007669"/>
    <property type="project" value="TreeGrafter"/>
</dbReference>
<comment type="function">
    <text evidence="8">Gustatory receptor which mediates acceptance or avoidance behavior, depending on its substrates.</text>
</comment>
<keyword evidence="5 8" id="KW-0472">Membrane</keyword>
<feature type="transmembrane region" description="Helical" evidence="8">
    <location>
        <begin position="159"/>
        <end position="178"/>
    </location>
</feature>
<dbReference type="GO" id="GO:0030425">
    <property type="term" value="C:dendrite"/>
    <property type="evidence" value="ECO:0007669"/>
    <property type="project" value="TreeGrafter"/>
</dbReference>
<proteinExistence type="inferred from homology"/>
<dbReference type="GO" id="GO:0005886">
    <property type="term" value="C:plasma membrane"/>
    <property type="evidence" value="ECO:0007669"/>
    <property type="project" value="UniProtKB-SubCell"/>
</dbReference>
<dbReference type="OrthoDB" id="7354650at2759"/>
<dbReference type="Proteomes" id="UP000249218">
    <property type="component" value="Unassembled WGS sequence"/>
</dbReference>
<keyword evidence="2 8" id="KW-1003">Cell membrane</keyword>
<dbReference type="AlphaFoldDB" id="A0A2W1BSM2"/>
<reference evidence="9 10" key="1">
    <citation type="journal article" date="2017" name="BMC Biol.">
        <title>Genomic innovations, transcriptional plasticity and gene loss underlying the evolution and divergence of two highly polyphagous and invasive Helicoverpa pest species.</title>
        <authorList>
            <person name="Pearce S.L."/>
            <person name="Clarke D.F."/>
            <person name="East P.D."/>
            <person name="Elfekih S."/>
            <person name="Gordon K.H."/>
            <person name="Jermiin L.S."/>
            <person name="McGaughran A."/>
            <person name="Oakeshott J.G."/>
            <person name="Papanikolaou A."/>
            <person name="Perera O.P."/>
            <person name="Rane R.V."/>
            <person name="Richards S."/>
            <person name="Tay W.T."/>
            <person name="Walsh T.K."/>
            <person name="Anderson A."/>
            <person name="Anderson C.J."/>
            <person name="Asgari S."/>
            <person name="Board P.G."/>
            <person name="Bretschneider A."/>
            <person name="Campbell P.M."/>
            <person name="Chertemps T."/>
            <person name="Christeller J.T."/>
            <person name="Coppin C.W."/>
            <person name="Downes S.J."/>
            <person name="Duan G."/>
            <person name="Farnsworth C.A."/>
            <person name="Good R.T."/>
            <person name="Han L.B."/>
            <person name="Han Y.C."/>
            <person name="Hatje K."/>
            <person name="Horne I."/>
            <person name="Huang Y.P."/>
            <person name="Hughes D.S."/>
            <person name="Jacquin-Joly E."/>
            <person name="James W."/>
            <person name="Jhangiani S."/>
            <person name="Kollmar M."/>
            <person name="Kuwar S.S."/>
            <person name="Li S."/>
            <person name="Liu N.Y."/>
            <person name="Maibeche M.T."/>
            <person name="Miller J.R."/>
            <person name="Montagne N."/>
            <person name="Perry T."/>
            <person name="Qu J."/>
            <person name="Song S.V."/>
            <person name="Sutton G.G."/>
            <person name="Vogel H."/>
            <person name="Walenz B.P."/>
            <person name="Xu W."/>
            <person name="Zhang H.J."/>
            <person name="Zou Z."/>
            <person name="Batterham P."/>
            <person name="Edwards O.R."/>
            <person name="Feyereisen R."/>
            <person name="Gibbs R.A."/>
            <person name="Heckel D.G."/>
            <person name="McGrath A."/>
            <person name="Robin C."/>
            <person name="Scherer S.E."/>
            <person name="Worley K.C."/>
            <person name="Wu Y.D."/>
        </authorList>
    </citation>
    <scope>NUCLEOTIDE SEQUENCE [LARGE SCALE GENOMIC DNA]</scope>
    <source>
        <strain evidence="9">Harm_GR_Male_#8</strain>
        <tissue evidence="9">Whole organism</tissue>
    </source>
</reference>
<evidence type="ECO:0000256" key="7">
    <source>
        <dbReference type="ARBA" id="ARBA00023224"/>
    </source>
</evidence>
<name>A0A2W1BSM2_HELAM</name>
<sequence>MKVNPATVKKQESKPNMEQLEESEYNDKIAKVMRSMKTITILEYSYGLFKFQFTNGQLQPINILIKMTAFLSIAAYIFMLYINVCLTNGTFFLGSYTVIQFVPSMVVLLQYIISTFKNFSISESLLNIRIFTTIAKLDSLLRVEVLNDFYEILRSKTNLIMLIFVILHAANFVLEFLTSNKTLWLIFISYHLHMTQEIELLAFFNCVSMITYRIQLINKFLTFFNNGQEQRDLTVFIVREKNNEAQEKLNFVGRVSETNVKLRDLATMYDIIGKICLMINKAYNLKLFMILVTAFTFILVTIWQALSFYQSPQYCTQDFVKLSLWCFSTVCNLSALAFVCERLLRARNKTRILVNKIIMNYDLPKTMRVQAKAFMELVEAWPLRIYIYDMFSLDITLLLKFISVATTYLIVIIQIFHFI</sequence>
<gene>
    <name evidence="9" type="primary">HaOG200765</name>
    <name evidence="9" type="ORF">B5X24_HaOG200765</name>
</gene>
<evidence type="ECO:0000256" key="6">
    <source>
        <dbReference type="ARBA" id="ARBA00023170"/>
    </source>
</evidence>
<feature type="transmembrane region" description="Helical" evidence="8">
    <location>
        <begin position="322"/>
        <end position="344"/>
    </location>
</feature>
<comment type="similarity">
    <text evidence="8">Belongs to the insect chemoreceptor superfamily. Gustatory receptor (GR) family.</text>
</comment>
<dbReference type="GO" id="GO:0030424">
    <property type="term" value="C:axon"/>
    <property type="evidence" value="ECO:0007669"/>
    <property type="project" value="TreeGrafter"/>
</dbReference>
<organism evidence="9 10">
    <name type="scientific">Helicoverpa armigera</name>
    <name type="common">Cotton bollworm</name>
    <name type="synonym">Heliothis armigera</name>
    <dbReference type="NCBI Taxonomy" id="29058"/>
    <lineage>
        <taxon>Eukaryota</taxon>
        <taxon>Metazoa</taxon>
        <taxon>Ecdysozoa</taxon>
        <taxon>Arthropoda</taxon>
        <taxon>Hexapoda</taxon>
        <taxon>Insecta</taxon>
        <taxon>Pterygota</taxon>
        <taxon>Neoptera</taxon>
        <taxon>Endopterygota</taxon>
        <taxon>Lepidoptera</taxon>
        <taxon>Glossata</taxon>
        <taxon>Ditrysia</taxon>
        <taxon>Noctuoidea</taxon>
        <taxon>Noctuidae</taxon>
        <taxon>Heliothinae</taxon>
        <taxon>Helicoverpa</taxon>
    </lineage>
</organism>
<dbReference type="GO" id="GO:0007165">
    <property type="term" value="P:signal transduction"/>
    <property type="evidence" value="ECO:0007669"/>
    <property type="project" value="UniProtKB-KW"/>
</dbReference>
<feature type="transmembrane region" description="Helical" evidence="8">
    <location>
        <begin position="287"/>
        <end position="310"/>
    </location>
</feature>
<comment type="subcellular location">
    <subcellularLocation>
        <location evidence="1 8">Cell membrane</location>
        <topology evidence="1 8">Multi-pass membrane protein</topology>
    </subcellularLocation>
</comment>
<evidence type="ECO:0000313" key="9">
    <source>
        <dbReference type="EMBL" id="PZC76644.1"/>
    </source>
</evidence>
<dbReference type="Pfam" id="PF08395">
    <property type="entry name" value="7tm_7"/>
    <property type="match status" value="1"/>
</dbReference>
<dbReference type="GO" id="GO:0008049">
    <property type="term" value="P:male courtship behavior"/>
    <property type="evidence" value="ECO:0007669"/>
    <property type="project" value="TreeGrafter"/>
</dbReference>
<dbReference type="InterPro" id="IPR013604">
    <property type="entry name" value="7TM_chemorcpt"/>
</dbReference>
<keyword evidence="3 8" id="KW-0812">Transmembrane</keyword>
<evidence type="ECO:0000256" key="5">
    <source>
        <dbReference type="ARBA" id="ARBA00023136"/>
    </source>
</evidence>
<feature type="transmembrane region" description="Helical" evidence="8">
    <location>
        <begin position="397"/>
        <end position="416"/>
    </location>
</feature>
<dbReference type="EMBL" id="KZ149950">
    <property type="protein sequence ID" value="PZC76644.1"/>
    <property type="molecule type" value="Genomic_DNA"/>
</dbReference>
<feature type="transmembrane region" description="Helical" evidence="8">
    <location>
        <begin position="63"/>
        <end position="84"/>
    </location>
</feature>
<keyword evidence="7 8" id="KW-0807">Transducer</keyword>
<protein>
    <recommendedName>
        <fullName evidence="8">Gustatory receptor</fullName>
    </recommendedName>
</protein>
<feature type="transmembrane region" description="Helical" evidence="8">
    <location>
        <begin position="198"/>
        <end position="214"/>
    </location>
</feature>
<accession>A0A2W1BSM2</accession>
<keyword evidence="10" id="KW-1185">Reference proteome</keyword>
<dbReference type="GO" id="GO:0007635">
    <property type="term" value="P:chemosensory behavior"/>
    <property type="evidence" value="ECO:0007669"/>
    <property type="project" value="TreeGrafter"/>
</dbReference>
<evidence type="ECO:0000256" key="3">
    <source>
        <dbReference type="ARBA" id="ARBA00022692"/>
    </source>
</evidence>
<keyword evidence="6 8" id="KW-0675">Receptor</keyword>
<dbReference type="PANTHER" id="PTHR21143:SF104">
    <property type="entry name" value="GUSTATORY RECEPTOR 8A-RELATED"/>
    <property type="match status" value="1"/>
</dbReference>
<evidence type="ECO:0000256" key="8">
    <source>
        <dbReference type="RuleBase" id="RU363108"/>
    </source>
</evidence>
<keyword evidence="4 8" id="KW-1133">Transmembrane helix</keyword>
<dbReference type="GO" id="GO:0050909">
    <property type="term" value="P:sensory perception of taste"/>
    <property type="evidence" value="ECO:0007669"/>
    <property type="project" value="InterPro"/>
</dbReference>
<evidence type="ECO:0000256" key="2">
    <source>
        <dbReference type="ARBA" id="ARBA00022475"/>
    </source>
</evidence>
<evidence type="ECO:0000256" key="4">
    <source>
        <dbReference type="ARBA" id="ARBA00022989"/>
    </source>
</evidence>
<feature type="transmembrane region" description="Helical" evidence="8">
    <location>
        <begin position="90"/>
        <end position="113"/>
    </location>
</feature>
<dbReference type="PANTHER" id="PTHR21143">
    <property type="entry name" value="INVERTEBRATE GUSTATORY RECEPTOR"/>
    <property type="match status" value="1"/>
</dbReference>
<evidence type="ECO:0000313" key="10">
    <source>
        <dbReference type="Proteomes" id="UP000249218"/>
    </source>
</evidence>
<evidence type="ECO:0000256" key="1">
    <source>
        <dbReference type="ARBA" id="ARBA00004651"/>
    </source>
</evidence>